<dbReference type="InterPro" id="IPR036116">
    <property type="entry name" value="FN3_sf"/>
</dbReference>
<dbReference type="Ensembl" id="ENSFCTT00005054785.1">
    <property type="protein sequence ID" value="ENSFCTP00005040348.1"/>
    <property type="gene ID" value="ENSFCTG00005018798.1"/>
</dbReference>
<dbReference type="InterPro" id="IPR003961">
    <property type="entry name" value="FN3_dom"/>
</dbReference>
<accession>A0ABI7Z031</accession>
<feature type="domain" description="Fibronectin type-III" evidence="11">
    <location>
        <begin position="464"/>
        <end position="561"/>
    </location>
</feature>
<dbReference type="SMART" id="SM00060">
    <property type="entry name" value="FN3"/>
    <property type="match status" value="4"/>
</dbReference>
<feature type="region of interest" description="Disordered" evidence="8">
    <location>
        <begin position="671"/>
        <end position="697"/>
    </location>
</feature>
<evidence type="ECO:0000256" key="4">
    <source>
        <dbReference type="ARBA" id="ARBA00023157"/>
    </source>
</evidence>
<dbReference type="Gene3D" id="2.60.40.10">
    <property type="entry name" value="Immunoglobulins"/>
    <property type="match status" value="5"/>
</dbReference>
<evidence type="ECO:0000256" key="2">
    <source>
        <dbReference type="ARBA" id="ARBA00022729"/>
    </source>
</evidence>
<reference evidence="12" key="2">
    <citation type="submission" date="2025-08" db="UniProtKB">
        <authorList>
            <consortium name="Ensembl"/>
        </authorList>
    </citation>
    <scope>IDENTIFICATION</scope>
    <source>
        <strain evidence="12">breed Abyssinian</strain>
    </source>
</reference>
<evidence type="ECO:0000313" key="13">
    <source>
        <dbReference type="Proteomes" id="UP000823872"/>
    </source>
</evidence>
<evidence type="ECO:0000256" key="10">
    <source>
        <dbReference type="SAM" id="SignalP"/>
    </source>
</evidence>
<keyword evidence="9" id="KW-0812">Transmembrane</keyword>
<sequence length="776" mass="85776">MVELGTWSLTRAALIILLLPRSLEECGHISLPTSAVRLGDSITASCTISPNCSHLGPESQILWKLGTQLQLGERQQRLADGSQESTITLPPLNRPRDLLSCCLRWGNSVQILDQAELWAGYPPAAPHNLSCLMNLTTNSLICQWEPGPHNHLPTNFTLKSFKSRDNCQTQEDSILDCVPKDGDSHCSIPRKYLKLYRHMGIWVQAENALGTGKSPQLCLVPMDVVKLEPPTLWALAPSPEVAPPQPGCLLLRWELWKPSLYIEQKCELRHHPQLGEASWALVGPLLPETLQYELCGLLPSTAYVLQMRCVRWPLPGQWSDWSPSLILTTAQQAPIVRLDTWWRQRQLDPRTVDVQLFWKPVPLDKYSGQIQGYLVRPPGQTGAVPALCNTTELSCTFHLPSEAREVVLVAYNTAGTSHPTPVVFLESRENIRPFQLYEITVTPLYQDTVGPSQHIYAYSQEMAPSHTPELHLKHIGKTWAQLEWEPQAPELGKSPLTHYTVFWTNAQDQSFFTTLNASSHGLVLHGLEPASLYHVCLMASSKAGATNSTSLTLMTLALEESELHILLGLFGLLVLLICLCGASRFCCRPSRKNPLWPSVPDPAHSSLGSWVPTIMVEEAFQLPSLRDPGMPPITKITVLEEEEKKPGPWESNDSSGTCGLPTLVQAYVLQGDPRTPSTQPQPPSSTNDQVFYGQVLGSPTGPGPGHYLRCDSTQPLLGGLTPSPKFYENLWFQNSPLGTPEPLVPNQEDDCVFGPLLDFPLLQGLQVHGVEGLGGI</sequence>
<feature type="signal peptide" evidence="10">
    <location>
        <begin position="1"/>
        <end position="24"/>
    </location>
</feature>
<evidence type="ECO:0000256" key="8">
    <source>
        <dbReference type="SAM" id="MobiDB-lite"/>
    </source>
</evidence>
<dbReference type="GeneTree" id="ENSGT00940000158915"/>
<protein>
    <recommendedName>
        <fullName evidence="11">Fibronectin type-III domain-containing protein</fullName>
    </recommendedName>
</protein>
<evidence type="ECO:0000256" key="9">
    <source>
        <dbReference type="SAM" id="Phobius"/>
    </source>
</evidence>
<keyword evidence="2 10" id="KW-0732">Signal</keyword>
<dbReference type="CDD" id="cd00063">
    <property type="entry name" value="FN3"/>
    <property type="match status" value="2"/>
</dbReference>
<dbReference type="Pfam" id="PF00041">
    <property type="entry name" value="fn3"/>
    <property type="match status" value="1"/>
</dbReference>
<keyword evidence="9" id="KW-0472">Membrane</keyword>
<feature type="chain" id="PRO_5047079076" description="Fibronectin type-III domain-containing protein" evidence="10">
    <location>
        <begin position="25"/>
        <end position="776"/>
    </location>
</feature>
<evidence type="ECO:0000259" key="11">
    <source>
        <dbReference type="PROSITE" id="PS50853"/>
    </source>
</evidence>
<evidence type="ECO:0000256" key="6">
    <source>
        <dbReference type="ARBA" id="ARBA00023180"/>
    </source>
</evidence>
<organism evidence="12 13">
    <name type="scientific">Felis catus</name>
    <name type="common">Cat</name>
    <name type="synonym">Felis silvestris catus</name>
    <dbReference type="NCBI Taxonomy" id="9685"/>
    <lineage>
        <taxon>Eukaryota</taxon>
        <taxon>Metazoa</taxon>
        <taxon>Chordata</taxon>
        <taxon>Craniata</taxon>
        <taxon>Vertebrata</taxon>
        <taxon>Euteleostomi</taxon>
        <taxon>Mammalia</taxon>
        <taxon>Eutheria</taxon>
        <taxon>Laurasiatheria</taxon>
        <taxon>Carnivora</taxon>
        <taxon>Feliformia</taxon>
        <taxon>Felidae</taxon>
        <taxon>Felinae</taxon>
        <taxon>Felis</taxon>
    </lineage>
</organism>
<dbReference type="InterPro" id="IPR010457">
    <property type="entry name" value="IgC2-like_lig-bd"/>
</dbReference>
<dbReference type="InterPro" id="IPR050379">
    <property type="entry name" value="Type-I_Cytokine_Rcpt"/>
</dbReference>
<keyword evidence="3" id="KW-0677">Repeat</keyword>
<dbReference type="PANTHER" id="PTHR23036">
    <property type="entry name" value="CYTOKINE RECEPTOR"/>
    <property type="match status" value="1"/>
</dbReference>
<name>A0ABI7Z031_FELCA</name>
<dbReference type="PANTHER" id="PTHR23036:SF103">
    <property type="entry name" value="GRANULOCYTE COLONY-STIMULATING FACTOR RECEPTOR"/>
    <property type="match status" value="1"/>
</dbReference>
<keyword evidence="4" id="KW-1015">Disulfide bond</keyword>
<keyword evidence="6" id="KW-0325">Glycoprotein</keyword>
<evidence type="ECO:0000256" key="1">
    <source>
        <dbReference type="ARBA" id="ARBA00010890"/>
    </source>
</evidence>
<reference evidence="12 13" key="1">
    <citation type="submission" date="2021-02" db="EMBL/GenBank/DDBJ databases">
        <title>Safari Cat Assemblies.</title>
        <authorList>
            <person name="Bredemeyer K.R."/>
            <person name="Murphy W.J."/>
        </authorList>
    </citation>
    <scope>NUCLEOTIDE SEQUENCE [LARGE SCALE GENOMIC DNA]</scope>
</reference>
<reference evidence="12" key="3">
    <citation type="submission" date="2025-09" db="UniProtKB">
        <authorList>
            <consortium name="Ensembl"/>
        </authorList>
    </citation>
    <scope>IDENTIFICATION</scope>
    <source>
        <strain evidence="12">breed Abyssinian</strain>
    </source>
</reference>
<keyword evidence="5" id="KW-0675">Receptor</keyword>
<evidence type="ECO:0000256" key="3">
    <source>
        <dbReference type="ARBA" id="ARBA00022737"/>
    </source>
</evidence>
<comment type="similarity">
    <text evidence="1">Belongs to the type I cytokine receptor family. Type 3 subfamily.</text>
</comment>
<feature type="transmembrane region" description="Helical" evidence="9">
    <location>
        <begin position="563"/>
        <end position="582"/>
    </location>
</feature>
<dbReference type="InterPro" id="IPR036179">
    <property type="entry name" value="Ig-like_dom_sf"/>
</dbReference>
<keyword evidence="13" id="KW-1185">Reference proteome</keyword>
<dbReference type="RefSeq" id="XP_044891491.1">
    <property type="nucleotide sequence ID" value="XM_045035556.1"/>
</dbReference>
<evidence type="ECO:0000256" key="5">
    <source>
        <dbReference type="ARBA" id="ARBA00023170"/>
    </source>
</evidence>
<evidence type="ECO:0000256" key="7">
    <source>
        <dbReference type="ARBA" id="ARBA00023319"/>
    </source>
</evidence>
<dbReference type="SUPFAM" id="SSF48726">
    <property type="entry name" value="Immunoglobulin"/>
    <property type="match status" value="1"/>
</dbReference>
<dbReference type="InterPro" id="IPR013783">
    <property type="entry name" value="Ig-like_fold"/>
</dbReference>
<keyword evidence="7" id="KW-0393">Immunoglobulin domain</keyword>
<proteinExistence type="inferred from homology"/>
<dbReference type="Proteomes" id="UP000823872">
    <property type="component" value="Chromosome C1"/>
</dbReference>
<feature type="domain" description="Fibronectin type-III" evidence="11">
    <location>
        <begin position="236"/>
        <end position="332"/>
    </location>
</feature>
<dbReference type="GeneID" id="101089787"/>
<feature type="domain" description="Fibronectin type-III" evidence="11">
    <location>
        <begin position="125"/>
        <end position="230"/>
    </location>
</feature>
<keyword evidence="9" id="KW-1133">Transmembrane helix</keyword>
<evidence type="ECO:0000313" key="12">
    <source>
        <dbReference type="Ensembl" id="ENSFCTP00005040348.1"/>
    </source>
</evidence>
<dbReference type="PROSITE" id="PS50853">
    <property type="entry name" value="FN3"/>
    <property type="match status" value="3"/>
</dbReference>
<dbReference type="Pfam" id="PF06328">
    <property type="entry name" value="Lep_receptor_Ig"/>
    <property type="match status" value="1"/>
</dbReference>
<dbReference type="SUPFAM" id="SSF49265">
    <property type="entry name" value="Fibronectin type III"/>
    <property type="match status" value="4"/>
</dbReference>
<gene>
    <name evidence="12" type="primary">CSF3R</name>
</gene>